<dbReference type="KEGG" id="rru:Rru_A3010"/>
<dbReference type="PRINTS" id="PR00037">
    <property type="entry name" value="HTHLACR"/>
</dbReference>
<feature type="domain" description="HTH deoR-type" evidence="5">
    <location>
        <begin position="16"/>
        <end position="71"/>
    </location>
</feature>
<dbReference type="GO" id="GO:0003700">
    <property type="term" value="F:DNA-binding transcription factor activity"/>
    <property type="evidence" value="ECO:0007669"/>
    <property type="project" value="InterPro"/>
</dbReference>
<keyword evidence="1" id="KW-0678">Repressor</keyword>
<accession>Q2RPZ0</accession>
<dbReference type="eggNOG" id="COG1349">
    <property type="taxonomic scope" value="Bacteria"/>
</dbReference>
<dbReference type="Proteomes" id="UP000001929">
    <property type="component" value="Chromosome"/>
</dbReference>
<keyword evidence="4" id="KW-0804">Transcription</keyword>
<dbReference type="PhylomeDB" id="Q2RPZ0"/>
<dbReference type="InterPro" id="IPR037171">
    <property type="entry name" value="NagB/RpiA_transferase-like"/>
</dbReference>
<dbReference type="EnsemblBacteria" id="ABC23805">
    <property type="protein sequence ID" value="ABC23805"/>
    <property type="gene ID" value="Rru_A3010"/>
</dbReference>
<evidence type="ECO:0000313" key="6">
    <source>
        <dbReference type="EMBL" id="ABC23805.1"/>
    </source>
</evidence>
<dbReference type="SUPFAM" id="SSF100950">
    <property type="entry name" value="NagB/RpiA/CoA transferase-like"/>
    <property type="match status" value="1"/>
</dbReference>
<name>Q2RPZ0_RHORT</name>
<gene>
    <name evidence="6" type="ordered locus">Rru_A3010</name>
</gene>
<dbReference type="PATRIC" id="fig|269796.9.peg.3119"/>
<organism evidence="6 7">
    <name type="scientific">Rhodospirillum rubrum (strain ATCC 11170 / ATH 1.1.1 / DSM 467 / LMG 4362 / NCIMB 8255 / S1)</name>
    <dbReference type="NCBI Taxonomy" id="269796"/>
    <lineage>
        <taxon>Bacteria</taxon>
        <taxon>Pseudomonadati</taxon>
        <taxon>Pseudomonadota</taxon>
        <taxon>Alphaproteobacteria</taxon>
        <taxon>Rhodospirillales</taxon>
        <taxon>Rhodospirillaceae</taxon>
        <taxon>Rhodospirillum</taxon>
    </lineage>
</organism>
<dbReference type="SMART" id="SM01134">
    <property type="entry name" value="DeoRC"/>
    <property type="match status" value="1"/>
</dbReference>
<dbReference type="HOGENOM" id="CLU_060699_0_0_5"/>
<dbReference type="Gene3D" id="1.10.10.10">
    <property type="entry name" value="Winged helix-like DNA-binding domain superfamily/Winged helix DNA-binding domain"/>
    <property type="match status" value="1"/>
</dbReference>
<dbReference type="EMBL" id="CP000230">
    <property type="protein sequence ID" value="ABC23805.1"/>
    <property type="molecule type" value="Genomic_DNA"/>
</dbReference>
<dbReference type="InterPro" id="IPR036388">
    <property type="entry name" value="WH-like_DNA-bd_sf"/>
</dbReference>
<dbReference type="GO" id="GO:0003677">
    <property type="term" value="F:DNA binding"/>
    <property type="evidence" value="ECO:0007669"/>
    <property type="project" value="UniProtKB-KW"/>
</dbReference>
<dbReference type="PROSITE" id="PS00894">
    <property type="entry name" value="HTH_DEOR_1"/>
    <property type="match status" value="1"/>
</dbReference>
<dbReference type="InterPro" id="IPR018356">
    <property type="entry name" value="Tscrpt_reg_HTH_DeoR_CS"/>
</dbReference>
<evidence type="ECO:0000256" key="2">
    <source>
        <dbReference type="ARBA" id="ARBA00023015"/>
    </source>
</evidence>
<dbReference type="Gene3D" id="3.40.50.1360">
    <property type="match status" value="1"/>
</dbReference>
<sequence>MSDNGASPAGSGKLSKAGRQERIVAELRAGPTLRVSELATTLGVSTETIRRDLDELEARGLINRTYGGAVRPFGPEPTIRERHQMLVSEREIIAAAAARTISHGDVLIIGGGATTTHVARRLAAEKRDLKVFTDSFAVATVLAPNPTVEVFLCPGRYNGQEGCVSGAETIDYIGKIYANHAILGATGLTEDGPNDADIDAAATYRAMALRATDVTVVADHTKFDRAAISVYCRWPVISRLVTDQRPEGALRLILERAGVEVIVP</sequence>
<dbReference type="InterPro" id="IPR036390">
    <property type="entry name" value="WH_DNA-bd_sf"/>
</dbReference>
<evidence type="ECO:0000256" key="1">
    <source>
        <dbReference type="ARBA" id="ARBA00022491"/>
    </source>
</evidence>
<evidence type="ECO:0000259" key="5">
    <source>
        <dbReference type="PROSITE" id="PS51000"/>
    </source>
</evidence>
<evidence type="ECO:0000313" key="7">
    <source>
        <dbReference type="Proteomes" id="UP000001929"/>
    </source>
</evidence>
<dbReference type="STRING" id="269796.Rru_A3010"/>
<dbReference type="InterPro" id="IPR001034">
    <property type="entry name" value="DeoR_HTH"/>
</dbReference>
<dbReference type="SMART" id="SM00420">
    <property type="entry name" value="HTH_DEOR"/>
    <property type="match status" value="1"/>
</dbReference>
<dbReference type="AlphaFoldDB" id="Q2RPZ0"/>
<keyword evidence="3" id="KW-0238">DNA-binding</keyword>
<dbReference type="PANTHER" id="PTHR30363">
    <property type="entry name" value="HTH-TYPE TRANSCRIPTIONAL REGULATOR SRLR-RELATED"/>
    <property type="match status" value="1"/>
</dbReference>
<evidence type="ECO:0000256" key="4">
    <source>
        <dbReference type="ARBA" id="ARBA00023163"/>
    </source>
</evidence>
<evidence type="ECO:0000256" key="3">
    <source>
        <dbReference type="ARBA" id="ARBA00023125"/>
    </source>
</evidence>
<dbReference type="RefSeq" id="WP_011390758.1">
    <property type="nucleotide sequence ID" value="NC_007643.1"/>
</dbReference>
<dbReference type="SUPFAM" id="SSF46785">
    <property type="entry name" value="Winged helix' DNA-binding domain"/>
    <property type="match status" value="1"/>
</dbReference>
<dbReference type="Pfam" id="PF08220">
    <property type="entry name" value="HTH_DeoR"/>
    <property type="match status" value="1"/>
</dbReference>
<dbReference type="PROSITE" id="PS51000">
    <property type="entry name" value="HTH_DEOR_2"/>
    <property type="match status" value="1"/>
</dbReference>
<protein>
    <submittedName>
        <fullName evidence="6">Transcriptional regulator, DeoR family</fullName>
    </submittedName>
</protein>
<dbReference type="InterPro" id="IPR014036">
    <property type="entry name" value="DeoR-like_C"/>
</dbReference>
<proteinExistence type="predicted"/>
<keyword evidence="7" id="KW-1185">Reference proteome</keyword>
<dbReference type="InterPro" id="IPR050313">
    <property type="entry name" value="Carb_Metab_HTH_regulators"/>
</dbReference>
<dbReference type="Pfam" id="PF00455">
    <property type="entry name" value="DeoRC"/>
    <property type="match status" value="1"/>
</dbReference>
<keyword evidence="2" id="KW-0805">Transcription regulation</keyword>
<reference evidence="6 7" key="1">
    <citation type="journal article" date="2011" name="Stand. Genomic Sci.">
        <title>Complete genome sequence of Rhodospirillum rubrum type strain (S1).</title>
        <authorList>
            <person name="Munk A.C."/>
            <person name="Copeland A."/>
            <person name="Lucas S."/>
            <person name="Lapidus A."/>
            <person name="Del Rio T.G."/>
            <person name="Barry K."/>
            <person name="Detter J.C."/>
            <person name="Hammon N."/>
            <person name="Israni S."/>
            <person name="Pitluck S."/>
            <person name="Brettin T."/>
            <person name="Bruce D."/>
            <person name="Han C."/>
            <person name="Tapia R."/>
            <person name="Gilna P."/>
            <person name="Schmutz J."/>
            <person name="Larimer F."/>
            <person name="Land M."/>
            <person name="Kyrpides N.C."/>
            <person name="Mavromatis K."/>
            <person name="Richardson P."/>
            <person name="Rohde M."/>
            <person name="Goker M."/>
            <person name="Klenk H.P."/>
            <person name="Zhang Y."/>
            <person name="Roberts G.P."/>
            <person name="Reslewic S."/>
            <person name="Schwartz D.C."/>
        </authorList>
    </citation>
    <scope>NUCLEOTIDE SEQUENCE [LARGE SCALE GENOMIC DNA]</scope>
    <source>
        <strain evidence="7">ATCC 11170 / ATH 1.1.1 / DSM 467 / LMG 4362 / NCIMB 8255 / S1</strain>
    </source>
</reference>
<dbReference type="PANTHER" id="PTHR30363:SF4">
    <property type="entry name" value="GLYCEROL-3-PHOSPHATE REGULON REPRESSOR"/>
    <property type="match status" value="1"/>
</dbReference>